<reference evidence="1" key="1">
    <citation type="submission" date="2022-03" db="EMBL/GenBank/DDBJ databases">
        <title>Identification of a novel bacterium isolated from mangrove sediments.</title>
        <authorList>
            <person name="Pan X."/>
        </authorList>
    </citation>
    <scope>NUCLEOTIDE SEQUENCE</scope>
    <source>
        <strain evidence="1">B2580</strain>
    </source>
</reference>
<protein>
    <submittedName>
        <fullName evidence="1">Uncharacterized protein</fullName>
    </submittedName>
</protein>
<name>A0ABT0B093_9SPHN</name>
<gene>
    <name evidence="1" type="ORF">MTR64_07845</name>
</gene>
<proteinExistence type="predicted"/>
<dbReference type="Proteomes" id="UP001162880">
    <property type="component" value="Unassembled WGS sequence"/>
</dbReference>
<sequence>MARSGLGQVDYNLLAQLALGGFSATPEADIAKLLRSHQPIEPRTRALLADVLEGKSKKLALKASEKAYGKVVRAFKLRRDRLKIGRDVSQRVDQIGYVDAIEYGTELYLLGRKTVERAVTLARNVANWIEKVKEEAGEFSCIDEFTLEVVYLYADATKREPQDCLRQSSSSLAELIREFDEFEAPAHHKILK</sequence>
<comment type="caution">
    <text evidence="1">The sequence shown here is derived from an EMBL/GenBank/DDBJ whole genome shotgun (WGS) entry which is preliminary data.</text>
</comment>
<accession>A0ABT0B093</accession>
<keyword evidence="2" id="KW-1185">Reference proteome</keyword>
<evidence type="ECO:0000313" key="2">
    <source>
        <dbReference type="Proteomes" id="UP001162880"/>
    </source>
</evidence>
<dbReference type="RefSeq" id="WP_243992551.1">
    <property type="nucleotide sequence ID" value="NZ_JALHLE010000009.1"/>
</dbReference>
<evidence type="ECO:0000313" key="1">
    <source>
        <dbReference type="EMBL" id="MCJ2178472.1"/>
    </source>
</evidence>
<dbReference type="EMBL" id="JALHLE010000009">
    <property type="protein sequence ID" value="MCJ2178472.1"/>
    <property type="molecule type" value="Genomic_DNA"/>
</dbReference>
<organism evidence="1 2">
    <name type="scientific">Novosphingobium album</name>
    <name type="common">ex Hu et al. 2023</name>
    <dbReference type="NCBI Taxonomy" id="2930093"/>
    <lineage>
        <taxon>Bacteria</taxon>
        <taxon>Pseudomonadati</taxon>
        <taxon>Pseudomonadota</taxon>
        <taxon>Alphaproteobacteria</taxon>
        <taxon>Sphingomonadales</taxon>
        <taxon>Sphingomonadaceae</taxon>
        <taxon>Novosphingobium</taxon>
    </lineage>
</organism>